<dbReference type="GO" id="GO:1903599">
    <property type="term" value="P:positive regulation of autophagy of mitochondrion"/>
    <property type="evidence" value="ECO:0007669"/>
    <property type="project" value="TreeGrafter"/>
</dbReference>
<dbReference type="InterPro" id="IPR036047">
    <property type="entry name" value="F-box-like_dom_sf"/>
</dbReference>
<dbReference type="OrthoDB" id="101791at2759"/>
<dbReference type="AlphaFoldDB" id="A0A0N8C7N3"/>
<name>A0A0N8C7N3_9CRUS</name>
<dbReference type="PANTHER" id="PTHR15537">
    <property type="entry name" value="F-BOX ONLY PROTEIN 7"/>
    <property type="match status" value="1"/>
</dbReference>
<proteinExistence type="predicted"/>
<dbReference type="SUPFAM" id="SSF81383">
    <property type="entry name" value="F-box domain"/>
    <property type="match status" value="1"/>
</dbReference>
<dbReference type="PROSITE" id="PS50181">
    <property type="entry name" value="FBOX"/>
    <property type="match status" value="1"/>
</dbReference>
<dbReference type="SMART" id="SM00256">
    <property type="entry name" value="FBOX"/>
    <property type="match status" value="1"/>
</dbReference>
<dbReference type="EMBL" id="GDIQ01095143">
    <property type="protein sequence ID" value="JAL56583.1"/>
    <property type="molecule type" value="Transcribed_RNA"/>
</dbReference>
<dbReference type="InterPro" id="IPR001810">
    <property type="entry name" value="F-box_dom"/>
</dbReference>
<dbReference type="GO" id="GO:0019901">
    <property type="term" value="F:protein kinase binding"/>
    <property type="evidence" value="ECO:0007669"/>
    <property type="project" value="InterPro"/>
</dbReference>
<protein>
    <submittedName>
        <fullName evidence="1">F-box only protein</fullName>
    </submittedName>
</protein>
<dbReference type="InterPro" id="IPR047118">
    <property type="entry name" value="Fbxo7"/>
</dbReference>
<dbReference type="Gene3D" id="1.20.1280.50">
    <property type="match status" value="1"/>
</dbReference>
<accession>A0A0N8C7N3</accession>
<sequence length="479" mass="54066">MKLRLKGEAFAKQVLIEFDSNSITVEELKIRVRDILQLHDDDFLGSIQFSMNGKQALLAEDTELVSNLGFVSGDAVYILGTFSGTRKPKFQKLNPSSCEKDQEQEKFSTFMASDKQHIASLDLSTASENIEGMNKQRREKFDRVSTIPDFEKHHIPLLDTPNMLIPQTYARLIASNSLSVPFESNLEKLAGILHILMVETGFQPETCKSFSDPFCNLPDSWNVVSETLRLNYKTGSQSPATIVLSSVGLLVIVYGIGSSLGKSLSLKLKPSEFMPPVGSKHLRQVCIDFKNEIAFPLYVHIEREANGTCPTYFSNLPPEISYNILQRLDSKNLCSLSMTCRLFQHLASQPSLWKKLALTDFGKKISNRAASETINWKELYKDEFLIEKKQREMSKSIRDHTTMPRPREIFFPSPFYSPQVYPDVNGGHEFPGIMGGYSDLYPDLRGFGPPGRRQPFRNLPDGGMGFPRPLGRFRGFPNI</sequence>
<organism evidence="1">
    <name type="scientific">Daphnia magna</name>
    <dbReference type="NCBI Taxonomy" id="35525"/>
    <lineage>
        <taxon>Eukaryota</taxon>
        <taxon>Metazoa</taxon>
        <taxon>Ecdysozoa</taxon>
        <taxon>Arthropoda</taxon>
        <taxon>Crustacea</taxon>
        <taxon>Branchiopoda</taxon>
        <taxon>Diplostraca</taxon>
        <taxon>Cladocera</taxon>
        <taxon>Anomopoda</taxon>
        <taxon>Daphniidae</taxon>
        <taxon>Daphnia</taxon>
    </lineage>
</organism>
<dbReference type="PANTHER" id="PTHR15537:SF2">
    <property type="entry name" value="F-BOX ONLY PROTEIN 7"/>
    <property type="match status" value="1"/>
</dbReference>
<dbReference type="Pfam" id="PF12937">
    <property type="entry name" value="F-box-like"/>
    <property type="match status" value="1"/>
</dbReference>
<evidence type="ECO:0000313" key="1">
    <source>
        <dbReference type="EMBL" id="JAL56583.1"/>
    </source>
</evidence>
<reference evidence="1" key="1">
    <citation type="submission" date="2015-10" db="EMBL/GenBank/DDBJ databases">
        <title>EvidentialGene: Evidence-directed Construction of Complete mRNA Transcriptomes without Genomes.</title>
        <authorList>
            <person name="Gilbert D.G."/>
        </authorList>
    </citation>
    <scope>NUCLEOTIDE SEQUENCE</scope>
</reference>
<dbReference type="Gene3D" id="3.40.1000.30">
    <property type="match status" value="1"/>
</dbReference>